<dbReference type="InterPro" id="IPR047112">
    <property type="entry name" value="RecG/Mfd"/>
</dbReference>
<keyword evidence="3 15" id="KW-0547">Nucleotide-binding</keyword>
<dbReference type="Proteomes" id="UP000176420">
    <property type="component" value="Unassembled WGS sequence"/>
</dbReference>
<dbReference type="GO" id="GO:0005524">
    <property type="term" value="F:ATP binding"/>
    <property type="evidence" value="ECO:0007669"/>
    <property type="project" value="UniProtKB-KW"/>
</dbReference>
<evidence type="ECO:0000313" key="18">
    <source>
        <dbReference type="EMBL" id="OGY86747.1"/>
    </source>
</evidence>
<dbReference type="Pfam" id="PF19833">
    <property type="entry name" value="RecG_dom3_C"/>
    <property type="match status" value="1"/>
</dbReference>
<comment type="function">
    <text evidence="15">Plays a critical role in recombination and DNA repair. Helps process Holliday junction intermediates to mature products by catalyzing branch migration. Has replication fork regression activity, unwinds stalled or blocked replication forks to make a HJ that can be resolved. Has a DNA unwinding activity characteristic of a DNA helicase with 3'-5' polarity.</text>
</comment>
<keyword evidence="11" id="KW-0413">Isomerase</keyword>
<evidence type="ECO:0000256" key="15">
    <source>
        <dbReference type="RuleBase" id="RU363016"/>
    </source>
</evidence>
<comment type="catalytic activity">
    <reaction evidence="14 15">
        <text>ATP + H2O = ADP + phosphate + H(+)</text>
        <dbReference type="Rhea" id="RHEA:13065"/>
        <dbReference type="ChEBI" id="CHEBI:15377"/>
        <dbReference type="ChEBI" id="CHEBI:15378"/>
        <dbReference type="ChEBI" id="CHEBI:30616"/>
        <dbReference type="ChEBI" id="CHEBI:43474"/>
        <dbReference type="ChEBI" id="CHEBI:456216"/>
        <dbReference type="EC" id="5.6.2.4"/>
    </reaction>
</comment>
<evidence type="ECO:0000256" key="7">
    <source>
        <dbReference type="ARBA" id="ARBA00022840"/>
    </source>
</evidence>
<protein>
    <recommendedName>
        <fullName evidence="2 15">ATP-dependent DNA helicase RecG</fullName>
        <ecNumber evidence="13 15">5.6.2.4</ecNumber>
    </recommendedName>
</protein>
<dbReference type="InterPro" id="IPR001650">
    <property type="entry name" value="Helicase_C-like"/>
</dbReference>
<evidence type="ECO:0000256" key="4">
    <source>
        <dbReference type="ARBA" id="ARBA00022763"/>
    </source>
</evidence>
<dbReference type="PROSITE" id="PS51194">
    <property type="entry name" value="HELICASE_CTER"/>
    <property type="match status" value="1"/>
</dbReference>
<keyword evidence="5 15" id="KW-0378">Hydrolase</keyword>
<reference evidence="18 19" key="1">
    <citation type="journal article" date="2016" name="Nat. Commun.">
        <title>Thousands of microbial genomes shed light on interconnected biogeochemical processes in an aquifer system.</title>
        <authorList>
            <person name="Anantharaman K."/>
            <person name="Brown C.T."/>
            <person name="Hug L.A."/>
            <person name="Sharon I."/>
            <person name="Castelle C.J."/>
            <person name="Probst A.J."/>
            <person name="Thomas B.C."/>
            <person name="Singh A."/>
            <person name="Wilkins M.J."/>
            <person name="Karaoz U."/>
            <person name="Brodie E.L."/>
            <person name="Williams K.H."/>
            <person name="Hubbard S.S."/>
            <person name="Banfield J.F."/>
        </authorList>
    </citation>
    <scope>NUCLEOTIDE SEQUENCE [LARGE SCALE GENOMIC DNA]</scope>
</reference>
<dbReference type="EC" id="5.6.2.4" evidence="13 15"/>
<evidence type="ECO:0000259" key="17">
    <source>
        <dbReference type="PROSITE" id="PS51194"/>
    </source>
</evidence>
<dbReference type="GO" id="GO:0016887">
    <property type="term" value="F:ATP hydrolysis activity"/>
    <property type="evidence" value="ECO:0007669"/>
    <property type="project" value="RHEA"/>
</dbReference>
<dbReference type="GO" id="GO:0003677">
    <property type="term" value="F:DNA binding"/>
    <property type="evidence" value="ECO:0007669"/>
    <property type="project" value="UniProtKB-KW"/>
</dbReference>
<dbReference type="PANTHER" id="PTHR47964:SF1">
    <property type="entry name" value="ATP-DEPENDENT DNA HELICASE HOMOLOG RECG, CHLOROPLASTIC"/>
    <property type="match status" value="1"/>
</dbReference>
<evidence type="ECO:0000256" key="9">
    <source>
        <dbReference type="ARBA" id="ARBA00023172"/>
    </source>
</evidence>
<dbReference type="InterPro" id="IPR033454">
    <property type="entry name" value="RecG_wedge"/>
</dbReference>
<dbReference type="AlphaFoldDB" id="A0A1G2BEX5"/>
<name>A0A1G2BEX5_9BACT</name>
<dbReference type="SMART" id="SM00487">
    <property type="entry name" value="DEXDc"/>
    <property type="match status" value="1"/>
</dbReference>
<evidence type="ECO:0000256" key="10">
    <source>
        <dbReference type="ARBA" id="ARBA00023204"/>
    </source>
</evidence>
<dbReference type="InterPro" id="IPR014001">
    <property type="entry name" value="Helicase_ATP-bd"/>
</dbReference>
<keyword evidence="8" id="KW-0238">DNA-binding</keyword>
<evidence type="ECO:0000256" key="12">
    <source>
        <dbReference type="ARBA" id="ARBA00034617"/>
    </source>
</evidence>
<comment type="similarity">
    <text evidence="1 15">Belongs to the helicase family. RecG subfamily.</text>
</comment>
<feature type="domain" description="Helicase ATP-binding" evidence="16">
    <location>
        <begin position="275"/>
        <end position="428"/>
    </location>
</feature>
<comment type="caution">
    <text evidence="18">The sequence shown here is derived from an EMBL/GenBank/DDBJ whole genome shotgun (WGS) entry which is preliminary data.</text>
</comment>
<dbReference type="SUPFAM" id="SSF52540">
    <property type="entry name" value="P-loop containing nucleoside triphosphate hydrolases"/>
    <property type="match status" value="2"/>
</dbReference>
<keyword evidence="7 15" id="KW-0067">ATP-binding</keyword>
<dbReference type="NCBIfam" id="TIGR00643">
    <property type="entry name" value="recG"/>
    <property type="match status" value="1"/>
</dbReference>
<evidence type="ECO:0000313" key="19">
    <source>
        <dbReference type="Proteomes" id="UP000176420"/>
    </source>
</evidence>
<keyword evidence="9 15" id="KW-0233">DNA recombination</keyword>
<dbReference type="InterPro" id="IPR027417">
    <property type="entry name" value="P-loop_NTPase"/>
</dbReference>
<dbReference type="PANTHER" id="PTHR47964">
    <property type="entry name" value="ATP-DEPENDENT DNA HELICASE HOMOLOG RECG, CHLOROPLASTIC"/>
    <property type="match status" value="1"/>
</dbReference>
<dbReference type="InterPro" id="IPR004609">
    <property type="entry name" value="ATP-dep_DNA_helicase_RecG"/>
</dbReference>
<dbReference type="SMART" id="SM00490">
    <property type="entry name" value="HELICc"/>
    <property type="match status" value="1"/>
</dbReference>
<comment type="catalytic activity">
    <reaction evidence="12 15">
        <text>Couples ATP hydrolysis with the unwinding of duplex DNA by translocating in the 3'-5' direction.</text>
        <dbReference type="EC" id="5.6.2.4"/>
    </reaction>
</comment>
<dbReference type="Gene3D" id="1.10.150.20">
    <property type="entry name" value="5' to 3' exonuclease, C-terminal subdomain"/>
    <property type="match status" value="1"/>
</dbReference>
<dbReference type="Pfam" id="PF17191">
    <property type="entry name" value="RecG_wedge"/>
    <property type="match status" value="1"/>
</dbReference>
<dbReference type="CDD" id="cd04488">
    <property type="entry name" value="RecG_wedge_OBF"/>
    <property type="match status" value="1"/>
</dbReference>
<dbReference type="NCBIfam" id="NF008165">
    <property type="entry name" value="PRK10917.1-3"/>
    <property type="match status" value="1"/>
</dbReference>
<evidence type="ECO:0000256" key="14">
    <source>
        <dbReference type="ARBA" id="ARBA00048988"/>
    </source>
</evidence>
<dbReference type="SUPFAM" id="SSF50249">
    <property type="entry name" value="Nucleic acid-binding proteins"/>
    <property type="match status" value="1"/>
</dbReference>
<dbReference type="InterPro" id="IPR045562">
    <property type="entry name" value="RecG_dom3_C"/>
</dbReference>
<dbReference type="Pfam" id="PF00271">
    <property type="entry name" value="Helicase_C"/>
    <property type="match status" value="1"/>
</dbReference>
<dbReference type="Gene3D" id="3.40.50.300">
    <property type="entry name" value="P-loop containing nucleotide triphosphate hydrolases"/>
    <property type="match status" value="2"/>
</dbReference>
<proteinExistence type="inferred from homology"/>
<gene>
    <name evidence="18" type="ORF">A2319_00820</name>
</gene>
<dbReference type="GO" id="GO:0006281">
    <property type="term" value="P:DNA repair"/>
    <property type="evidence" value="ECO:0007669"/>
    <property type="project" value="UniProtKB-UniRule"/>
</dbReference>
<accession>A0A1G2BEX5</accession>
<keyword evidence="4 15" id="KW-0227">DNA damage</keyword>
<dbReference type="GO" id="GO:0043138">
    <property type="term" value="F:3'-5' DNA helicase activity"/>
    <property type="evidence" value="ECO:0007669"/>
    <property type="project" value="UniProtKB-EC"/>
</dbReference>
<organism evidence="18 19">
    <name type="scientific">Candidatus Kerfeldbacteria bacterium RIFOXYB2_FULL_38_14</name>
    <dbReference type="NCBI Taxonomy" id="1798547"/>
    <lineage>
        <taxon>Bacteria</taxon>
        <taxon>Candidatus Kerfeldiibacteriota</taxon>
    </lineage>
</organism>
<keyword evidence="6 15" id="KW-0347">Helicase</keyword>
<evidence type="ECO:0000256" key="11">
    <source>
        <dbReference type="ARBA" id="ARBA00023235"/>
    </source>
</evidence>
<dbReference type="NCBIfam" id="NF008168">
    <property type="entry name" value="PRK10917.2-2"/>
    <property type="match status" value="1"/>
</dbReference>
<dbReference type="Pfam" id="PF00270">
    <property type="entry name" value="DEAD"/>
    <property type="match status" value="1"/>
</dbReference>
<evidence type="ECO:0000256" key="8">
    <source>
        <dbReference type="ARBA" id="ARBA00023125"/>
    </source>
</evidence>
<evidence type="ECO:0000256" key="3">
    <source>
        <dbReference type="ARBA" id="ARBA00022741"/>
    </source>
</evidence>
<evidence type="ECO:0000256" key="13">
    <source>
        <dbReference type="ARBA" id="ARBA00034808"/>
    </source>
</evidence>
<sequence>MPLNTMRVTDLHGVGPKTADRLKFLKINTVEDLIYYLPREHEDLSLITKIKEINNDGKYTVLGKIERLANRRSFKSRLTITEASLKDETGAIKITWFNQPYIKDTLKIGDTVMLSGLVKQTKYGLQFNSPAYEKIQNRQPTVHVGRLVPKYPLTWGITQKQIRYFIKQSLARVLPLADYLPKEILEKYRLLSLSAALQKIHFPTDNHDFNQAQARLNFDELLILQLFSQKFRQALKKQIAPSLQFQETEIKKFVDNLPFTLTETQKKSAWEILQDLQKTHPMNRLLIGDVGCGKTVVAAMAILNTALNQKQAALMVPTEILAKQHYAYLKKILPKNISVSLWTAGTKTNLTASVVVGTHALIQKNVRFKNLGLAIVDEQHRFGVTQRQNLKKYGNQKKLMPHLLSMTATPIPRTLALASYGDLDLSIITELPKGRKPIITKVVKAAKRDLSYQFIKEHVQKKEQVFVLCPLIEESDQLGVRAVNQEYEKLHQEIFPYLRLAKLHGQMKMQEKEKIMRQMQKQEIDILIATSVIEVGIDIKNATIMLIEGAERFGLASLHQFRGRIGRSDKQAFCFLFTNSSSAKTNERLGCLVKSQNGFALAEADLKLRGAGEIYGTNQSGFSKYAIMAWENPQLLLKAKEAAKIILQKNLLTTHPLLKKKLAIFIKNIHLE</sequence>
<feature type="domain" description="Helicase C-terminal" evidence="17">
    <location>
        <begin position="447"/>
        <end position="612"/>
    </location>
</feature>
<dbReference type="EMBL" id="MHKI01000016">
    <property type="protein sequence ID" value="OGY86747.1"/>
    <property type="molecule type" value="Genomic_DNA"/>
</dbReference>
<keyword evidence="10 15" id="KW-0234">DNA repair</keyword>
<dbReference type="InterPro" id="IPR011545">
    <property type="entry name" value="DEAD/DEAH_box_helicase_dom"/>
</dbReference>
<dbReference type="PROSITE" id="PS51192">
    <property type="entry name" value="HELICASE_ATP_BIND_1"/>
    <property type="match status" value="1"/>
</dbReference>
<evidence type="ECO:0000256" key="6">
    <source>
        <dbReference type="ARBA" id="ARBA00022806"/>
    </source>
</evidence>
<evidence type="ECO:0000256" key="5">
    <source>
        <dbReference type="ARBA" id="ARBA00022801"/>
    </source>
</evidence>
<dbReference type="Gene3D" id="2.40.50.140">
    <property type="entry name" value="Nucleic acid-binding proteins"/>
    <property type="match status" value="1"/>
</dbReference>
<evidence type="ECO:0000256" key="2">
    <source>
        <dbReference type="ARBA" id="ARBA00017846"/>
    </source>
</evidence>
<dbReference type="InterPro" id="IPR012340">
    <property type="entry name" value="NA-bd_OB-fold"/>
</dbReference>
<evidence type="ECO:0000256" key="1">
    <source>
        <dbReference type="ARBA" id="ARBA00007504"/>
    </source>
</evidence>
<dbReference type="GO" id="GO:0006310">
    <property type="term" value="P:DNA recombination"/>
    <property type="evidence" value="ECO:0007669"/>
    <property type="project" value="UniProtKB-UniRule"/>
</dbReference>
<evidence type="ECO:0000259" key="16">
    <source>
        <dbReference type="PROSITE" id="PS51192"/>
    </source>
</evidence>